<feature type="region of interest" description="Disordered" evidence="4">
    <location>
        <begin position="513"/>
        <end position="537"/>
    </location>
</feature>
<dbReference type="Gene3D" id="1.25.40.10">
    <property type="entry name" value="Tetratricopeptide repeat domain"/>
    <property type="match status" value="2"/>
</dbReference>
<evidence type="ECO:0000256" key="4">
    <source>
        <dbReference type="SAM" id="MobiDB-lite"/>
    </source>
</evidence>
<reference evidence="6 7" key="1">
    <citation type="submission" date="2024-03" db="EMBL/GenBank/DDBJ databases">
        <authorList>
            <person name="Brejova B."/>
        </authorList>
    </citation>
    <scope>NUCLEOTIDE SEQUENCE [LARGE SCALE GENOMIC DNA]</scope>
    <source>
        <strain evidence="6 7">CBS 14171</strain>
    </source>
</reference>
<dbReference type="SUPFAM" id="SSF54928">
    <property type="entry name" value="RNA-binding domain, RBD"/>
    <property type="match status" value="2"/>
</dbReference>
<dbReference type="GeneID" id="92206078"/>
<proteinExistence type="predicted"/>
<dbReference type="CDD" id="cd12296">
    <property type="entry name" value="RRM1_Prp24"/>
    <property type="match status" value="1"/>
</dbReference>
<dbReference type="PROSITE" id="PS50102">
    <property type="entry name" value="RRM"/>
    <property type="match status" value="3"/>
</dbReference>
<dbReference type="InterPro" id="IPR011990">
    <property type="entry name" value="TPR-like_helical_dom_sf"/>
</dbReference>
<sequence>MSGLKTLVDEFELQLSRNPYDSSTYDRILGKLATLNGGAETVNYVYLNKTKHFRLTQSELNHWLSQLRSIEDANQRLVLEYEFYNNVADDYMTVLIMQNYLKLADQLLSVGAISDTDFRGLLSKALSVCSYDFQQGNLVWKIVLAYFEQVFAKTKDENDLETLVKLHRKRLSFPHAELQKSFQELSSLISTHMHERYEEQMGIASSIFNATQSKLNYYQKYENQIRDDPTEVSTWISYMKDVFKYSGLKPAWAIFERSIQSDVARIGKWQKVWLSFIDIVHAAKDENVLQLILSKFVREFPYSCQAFAANIRNCTLYSQEGQKELEQLQKRIHLSDLMNSSDYNEWRLIANALLHLKYQSLLNSTAFVEVHDFMTEMATFFEFALKHQDRFHSVEKFVIAICIKLGKTEKAMEFLERFYQKFGKETEVWLYAVEKSADLGLEMEHIRSLFILAFANELDSSERLKEEWLLFEEVNGDVSSYQDALSHCMDVMEKEQIANANANVNVNVNVKVKEQEKEKGKEQEHDPTKKRTRDSALELNRSREEFTVEVRNLPADATDVDVRKFFENCGEIRDSKVVEAAGGKIAIVEFTSELDVFSALTRSHKSIGLNEVTVSQAQKSVLFVNNYPSTSSQSEITEHFARVGPLVSCRFPSQVKNKIRRFCYVQYVYAADAQKAVVMYNGQSYWDDNLKRELKWEVKFSKPQEKKERTSPISDRKIRVANIPFKVTKQEVEQLFAEAGDIESIVLPRAVFDTKNKRMKQNGGIAIIAYKEVRGAEAALRKDGMVLKGRALSVNRQQANSSRSVEGFDHLRTVGLIDLDPSLNAFQIKSFFERSFGQISNIMVMPEVKAGLIEFASIRDSGNVALISSPLELDTYKVRVSTRDEVLELLKESKDAGMADSTSDAAERKTTLVPTSIKRRRV</sequence>
<evidence type="ECO:0000256" key="3">
    <source>
        <dbReference type="PROSITE-ProRule" id="PRU00176"/>
    </source>
</evidence>
<keyword evidence="1" id="KW-0677">Repeat</keyword>
<dbReference type="SMART" id="SM00360">
    <property type="entry name" value="RRM"/>
    <property type="match status" value="4"/>
</dbReference>
<dbReference type="InterPro" id="IPR034397">
    <property type="entry name" value="Prp24_RRM1"/>
</dbReference>
<dbReference type="PANTHER" id="PTHR24012">
    <property type="entry name" value="RNA BINDING PROTEIN"/>
    <property type="match status" value="1"/>
</dbReference>
<evidence type="ECO:0000256" key="1">
    <source>
        <dbReference type="ARBA" id="ARBA00022737"/>
    </source>
</evidence>
<keyword evidence="7" id="KW-1185">Reference proteome</keyword>
<name>A0ABP0ZES5_9ASCO</name>
<dbReference type="RefSeq" id="XP_066827820.1">
    <property type="nucleotide sequence ID" value="XM_066976851.1"/>
</dbReference>
<dbReference type="InterPro" id="IPR000504">
    <property type="entry name" value="RRM_dom"/>
</dbReference>
<organism evidence="6 7">
    <name type="scientific">Lodderomyces beijingensis</name>
    <dbReference type="NCBI Taxonomy" id="1775926"/>
    <lineage>
        <taxon>Eukaryota</taxon>
        <taxon>Fungi</taxon>
        <taxon>Dikarya</taxon>
        <taxon>Ascomycota</taxon>
        <taxon>Saccharomycotina</taxon>
        <taxon>Pichiomycetes</taxon>
        <taxon>Debaryomycetaceae</taxon>
        <taxon>Candida/Lodderomyces clade</taxon>
        <taxon>Lodderomyces</taxon>
    </lineage>
</organism>
<feature type="domain" description="RRM" evidence="5">
    <location>
        <begin position="716"/>
        <end position="799"/>
    </location>
</feature>
<feature type="domain" description="RRM" evidence="5">
    <location>
        <begin position="546"/>
        <end position="619"/>
    </location>
</feature>
<dbReference type="Gene3D" id="3.30.70.330">
    <property type="match status" value="3"/>
</dbReference>
<dbReference type="EMBL" id="OZ022405">
    <property type="protein sequence ID" value="CAK9436324.1"/>
    <property type="molecule type" value="Genomic_DNA"/>
</dbReference>
<protein>
    <recommendedName>
        <fullName evidence="5">RRM domain-containing protein</fullName>
    </recommendedName>
</protein>
<feature type="region of interest" description="Disordered" evidence="4">
    <location>
        <begin position="898"/>
        <end position="922"/>
    </location>
</feature>
<keyword evidence="2 3" id="KW-0694">RNA-binding</keyword>
<dbReference type="Pfam" id="PF00076">
    <property type="entry name" value="RRM_1"/>
    <property type="match status" value="3"/>
</dbReference>
<gene>
    <name evidence="6" type="ORF">LODBEIA_P08820</name>
</gene>
<feature type="domain" description="RRM" evidence="5">
    <location>
        <begin position="620"/>
        <end position="703"/>
    </location>
</feature>
<dbReference type="Proteomes" id="UP001497383">
    <property type="component" value="Chromosome 1"/>
</dbReference>
<evidence type="ECO:0000313" key="6">
    <source>
        <dbReference type="EMBL" id="CAK9436324.1"/>
    </source>
</evidence>
<dbReference type="InterPro" id="IPR035979">
    <property type="entry name" value="RBD_domain_sf"/>
</dbReference>
<dbReference type="InterPro" id="IPR012677">
    <property type="entry name" value="Nucleotide-bd_a/b_plait_sf"/>
</dbReference>
<accession>A0ABP0ZES5</accession>
<dbReference type="SUPFAM" id="SSF48452">
    <property type="entry name" value="TPR-like"/>
    <property type="match status" value="1"/>
</dbReference>
<evidence type="ECO:0000256" key="2">
    <source>
        <dbReference type="ARBA" id="ARBA00022884"/>
    </source>
</evidence>
<evidence type="ECO:0000313" key="7">
    <source>
        <dbReference type="Proteomes" id="UP001497383"/>
    </source>
</evidence>
<evidence type="ECO:0000259" key="5">
    <source>
        <dbReference type="PROSITE" id="PS50102"/>
    </source>
</evidence>